<protein>
    <submittedName>
        <fullName evidence="5">ABC transporter substrate-binding protein</fullName>
    </submittedName>
</protein>
<evidence type="ECO:0000313" key="6">
    <source>
        <dbReference type="Proteomes" id="UP000188879"/>
    </source>
</evidence>
<dbReference type="Pfam" id="PF00496">
    <property type="entry name" value="SBP_bac_5"/>
    <property type="match status" value="1"/>
</dbReference>
<dbReference type="Gene3D" id="3.40.190.10">
    <property type="entry name" value="Periplasmic binding protein-like II"/>
    <property type="match status" value="1"/>
</dbReference>
<dbReference type="InterPro" id="IPR000914">
    <property type="entry name" value="SBP_5_dom"/>
</dbReference>
<dbReference type="OrthoDB" id="7233744at2"/>
<accession>A0A1V2H9I2</accession>
<proteinExistence type="inferred from homology"/>
<dbReference type="SUPFAM" id="SSF53850">
    <property type="entry name" value="Periplasmic binding protein-like II"/>
    <property type="match status" value="1"/>
</dbReference>
<evidence type="ECO:0000313" key="5">
    <source>
        <dbReference type="EMBL" id="ONG59032.1"/>
    </source>
</evidence>
<evidence type="ECO:0000256" key="3">
    <source>
        <dbReference type="ARBA" id="ARBA00022729"/>
    </source>
</evidence>
<sequence length="534" mass="58656">MTLNRRHLLAGAAGLAAAGGMATPHFARAQGASASRAATLRFIPSTPLPSLDPIVATSYVIRNHGYLIYDTLFATDANFQIRPQMVQDWETAADQLSWTFHLRAGLSFHDGQKVGAADCITSIQRWSKRDAFGQTFATFVESYAAVDARTFRINLKKPFPLLPDALGKLSSNVPFIMPERIASADASKPISEAIGSGPWMFQSREWVPGQNAIYTRFDKYVPREEPPSWAAGGKVAKIDRIEWLALTEPAAAVGALVQGEVDWYEQPPVDLLPVLKRDRNITIQNVPLGLFLLMRFNHLQPPFNNPAIRRAVMMAVRQEDYMQAVVGSPDYYKPAKTFFTPGSPMSTGAGGAEAMKGDLEAAKAMLKAAGYANEKVVLLAPADQPIAYNQSLVTQSLLQKLGMNVELISTDWASFIGKRANRGGPDQGGWSVFHTLWSCADTLNPALHPLVRANGATAWFGWPEDPTLEGLRDQWLATADTTRQKAIAAEMEKRAFETVPYVPGGLVEQPMAYRNSLKGMVLSPVQFFWNMEKA</sequence>
<dbReference type="EMBL" id="MLCO01000005">
    <property type="protein sequence ID" value="ONG59032.1"/>
    <property type="molecule type" value="Genomic_DNA"/>
</dbReference>
<dbReference type="PANTHER" id="PTHR30290:SF38">
    <property type="entry name" value="D,D-DIPEPTIDE-BINDING PERIPLASMIC PROTEIN DDPA-RELATED"/>
    <property type="match status" value="1"/>
</dbReference>
<comment type="caution">
    <text evidence="5">The sequence shown here is derived from an EMBL/GenBank/DDBJ whole genome shotgun (WGS) entry which is preliminary data.</text>
</comment>
<organism evidence="5 6">
    <name type="scientific">Teichococcus deserti</name>
    <dbReference type="NCBI Taxonomy" id="1817963"/>
    <lineage>
        <taxon>Bacteria</taxon>
        <taxon>Pseudomonadati</taxon>
        <taxon>Pseudomonadota</taxon>
        <taxon>Alphaproteobacteria</taxon>
        <taxon>Acetobacterales</taxon>
        <taxon>Roseomonadaceae</taxon>
        <taxon>Roseomonas</taxon>
    </lineage>
</organism>
<dbReference type="CDD" id="cd08502">
    <property type="entry name" value="PBP2_NikA_DppA_OppA_like_16"/>
    <property type="match status" value="1"/>
</dbReference>
<evidence type="ECO:0000256" key="2">
    <source>
        <dbReference type="ARBA" id="ARBA00005695"/>
    </source>
</evidence>
<dbReference type="GO" id="GO:0030288">
    <property type="term" value="C:outer membrane-bounded periplasmic space"/>
    <property type="evidence" value="ECO:0007669"/>
    <property type="project" value="UniProtKB-ARBA"/>
</dbReference>
<comment type="subcellular location">
    <subcellularLocation>
        <location evidence="1">Periplasm</location>
    </subcellularLocation>
</comment>
<dbReference type="PANTHER" id="PTHR30290">
    <property type="entry name" value="PERIPLASMIC BINDING COMPONENT OF ABC TRANSPORTER"/>
    <property type="match status" value="1"/>
</dbReference>
<dbReference type="RefSeq" id="WP_076955493.1">
    <property type="nucleotide sequence ID" value="NZ_MLCO01000005.1"/>
</dbReference>
<dbReference type="InterPro" id="IPR006311">
    <property type="entry name" value="TAT_signal"/>
</dbReference>
<dbReference type="Gene3D" id="3.10.105.10">
    <property type="entry name" value="Dipeptide-binding Protein, Domain 3"/>
    <property type="match status" value="1"/>
</dbReference>
<keyword evidence="6" id="KW-1185">Reference proteome</keyword>
<dbReference type="GO" id="GO:1904680">
    <property type="term" value="F:peptide transmembrane transporter activity"/>
    <property type="evidence" value="ECO:0007669"/>
    <property type="project" value="TreeGrafter"/>
</dbReference>
<dbReference type="PROSITE" id="PS51318">
    <property type="entry name" value="TAT"/>
    <property type="match status" value="1"/>
</dbReference>
<comment type="similarity">
    <text evidence="2">Belongs to the bacterial solute-binding protein 5 family.</text>
</comment>
<dbReference type="Proteomes" id="UP000188879">
    <property type="component" value="Unassembled WGS sequence"/>
</dbReference>
<dbReference type="InterPro" id="IPR030678">
    <property type="entry name" value="Peptide/Ni-bd"/>
</dbReference>
<keyword evidence="3" id="KW-0732">Signal</keyword>
<name>A0A1V2H9I2_9PROT</name>
<dbReference type="GO" id="GO:0015833">
    <property type="term" value="P:peptide transport"/>
    <property type="evidence" value="ECO:0007669"/>
    <property type="project" value="TreeGrafter"/>
</dbReference>
<dbReference type="GO" id="GO:0043190">
    <property type="term" value="C:ATP-binding cassette (ABC) transporter complex"/>
    <property type="evidence" value="ECO:0007669"/>
    <property type="project" value="InterPro"/>
</dbReference>
<reference evidence="5 6" key="1">
    <citation type="submission" date="2016-10" db="EMBL/GenBank/DDBJ databases">
        <title>Draft Genome sequence of Roseomonas sp. strain M3.</title>
        <authorList>
            <person name="Subhash Y."/>
            <person name="Lee S."/>
        </authorList>
    </citation>
    <scope>NUCLEOTIDE SEQUENCE [LARGE SCALE GENOMIC DNA]</scope>
    <source>
        <strain evidence="5 6">M3</strain>
    </source>
</reference>
<evidence type="ECO:0000256" key="1">
    <source>
        <dbReference type="ARBA" id="ARBA00004418"/>
    </source>
</evidence>
<feature type="domain" description="Solute-binding protein family 5" evidence="4">
    <location>
        <begin position="81"/>
        <end position="426"/>
    </location>
</feature>
<dbReference type="AlphaFoldDB" id="A0A1V2H9I2"/>
<dbReference type="PIRSF" id="PIRSF002741">
    <property type="entry name" value="MppA"/>
    <property type="match status" value="1"/>
</dbReference>
<dbReference type="InterPro" id="IPR039424">
    <property type="entry name" value="SBP_5"/>
</dbReference>
<evidence type="ECO:0000259" key="4">
    <source>
        <dbReference type="Pfam" id="PF00496"/>
    </source>
</evidence>
<gene>
    <name evidence="5" type="ORF">BKE38_00935</name>
</gene>